<evidence type="ECO:0000313" key="1">
    <source>
        <dbReference type="EMBL" id="NLR92099.1"/>
    </source>
</evidence>
<organism evidence="1 2">
    <name type="scientific">Flammeovirga agarivorans</name>
    <dbReference type="NCBI Taxonomy" id="2726742"/>
    <lineage>
        <taxon>Bacteria</taxon>
        <taxon>Pseudomonadati</taxon>
        <taxon>Bacteroidota</taxon>
        <taxon>Cytophagia</taxon>
        <taxon>Cytophagales</taxon>
        <taxon>Flammeovirgaceae</taxon>
        <taxon>Flammeovirga</taxon>
    </lineage>
</organism>
<evidence type="ECO:0000313" key="2">
    <source>
        <dbReference type="Proteomes" id="UP000585050"/>
    </source>
</evidence>
<proteinExistence type="predicted"/>
<comment type="caution">
    <text evidence="1">The sequence shown here is derived from an EMBL/GenBank/DDBJ whole genome shotgun (WGS) entry which is preliminary data.</text>
</comment>
<dbReference type="RefSeq" id="WP_168882804.1">
    <property type="nucleotide sequence ID" value="NZ_JABAIL010000003.1"/>
</dbReference>
<keyword evidence="2" id="KW-1185">Reference proteome</keyword>
<gene>
    <name evidence="1" type="ORF">HGP29_12810</name>
</gene>
<dbReference type="Proteomes" id="UP000585050">
    <property type="component" value="Unassembled WGS sequence"/>
</dbReference>
<accession>A0A7X8SKW3</accession>
<protein>
    <submittedName>
        <fullName evidence="1">Uncharacterized protein</fullName>
    </submittedName>
</protein>
<reference evidence="1 2" key="1">
    <citation type="submission" date="2020-04" db="EMBL/GenBank/DDBJ databases">
        <title>Flammeovirga sp. SR4, a novel species isolated from seawater.</title>
        <authorList>
            <person name="Wang X."/>
        </authorList>
    </citation>
    <scope>NUCLEOTIDE SEQUENCE [LARGE SCALE GENOMIC DNA]</scope>
    <source>
        <strain evidence="1 2">SR4</strain>
    </source>
</reference>
<dbReference type="AlphaFoldDB" id="A0A7X8SKW3"/>
<dbReference type="EMBL" id="JABAIL010000003">
    <property type="protein sequence ID" value="NLR92099.1"/>
    <property type="molecule type" value="Genomic_DNA"/>
</dbReference>
<name>A0A7X8SKW3_9BACT</name>
<sequence length="168" mass="19329">MCNRININAFFNDSLPNLDQPITSNAGDVIISGNCIESEFKYTTVPQGLEIWLLSNTNMSVTDALIDKLKKQEDIKHLGYKRDDHFYPYLPIIYQSGETIPDLVLKAFPKGIINQVGCAHIEGVYKDLPLSQLWFHLRSYKKKSQNIRCFWTANFMTDSIHYPELIVN</sequence>